<dbReference type="SUPFAM" id="SSF53448">
    <property type="entry name" value="Nucleotide-diphospho-sugar transferases"/>
    <property type="match status" value="1"/>
</dbReference>
<accession>A0A6J5KLB5</accession>
<dbReference type="InterPro" id="IPR001173">
    <property type="entry name" value="Glyco_trans_2-like"/>
</dbReference>
<name>A0A6J5KLB5_9CAUD</name>
<dbReference type="Pfam" id="PF00535">
    <property type="entry name" value="Glycos_transf_2"/>
    <property type="match status" value="1"/>
</dbReference>
<evidence type="ECO:0000259" key="1">
    <source>
        <dbReference type="Pfam" id="PF00535"/>
    </source>
</evidence>
<organism evidence="2">
    <name type="scientific">uncultured Caudovirales phage</name>
    <dbReference type="NCBI Taxonomy" id="2100421"/>
    <lineage>
        <taxon>Viruses</taxon>
        <taxon>Duplodnaviria</taxon>
        <taxon>Heunggongvirae</taxon>
        <taxon>Uroviricota</taxon>
        <taxon>Caudoviricetes</taxon>
        <taxon>Peduoviridae</taxon>
        <taxon>Maltschvirus</taxon>
        <taxon>Maltschvirus maltsch</taxon>
    </lineage>
</organism>
<dbReference type="EMBL" id="LR796167">
    <property type="protein sequence ID" value="CAB4123018.1"/>
    <property type="molecule type" value="Genomic_DNA"/>
</dbReference>
<reference evidence="2" key="1">
    <citation type="submission" date="2020-04" db="EMBL/GenBank/DDBJ databases">
        <authorList>
            <person name="Chiriac C."/>
            <person name="Salcher M."/>
            <person name="Ghai R."/>
            <person name="Kavagutti S V."/>
        </authorList>
    </citation>
    <scope>NUCLEOTIDE SEQUENCE</scope>
</reference>
<gene>
    <name evidence="2" type="ORF">UFOVP29_177</name>
</gene>
<evidence type="ECO:0000313" key="2">
    <source>
        <dbReference type="EMBL" id="CAB4123018.1"/>
    </source>
</evidence>
<proteinExistence type="predicted"/>
<dbReference type="CDD" id="cd00761">
    <property type="entry name" value="Glyco_tranf_GTA_type"/>
    <property type="match status" value="1"/>
</dbReference>
<feature type="domain" description="Glycosyltransferase 2-like" evidence="1">
    <location>
        <begin position="8"/>
        <end position="113"/>
    </location>
</feature>
<sequence>MTDPSAVVIIPAVGGPELAQAVQSVLAQTYTHTQCFVVVDGPEYDHAVRSTLAGVDGVTILTLPWNTGAGGFNGQYIRAAASMMVKSDYICFLDQDNWFEPTHMETCMTVVKRGVQWCHSLRQIVSKQGELLGTDDCESLGRWPIYLGEPHHMVDTSCYCVSRDAAQKMATAWLKLWGEDRQFYAALSQNYRSFACTGRYTVNYRLGGNEQSVNWEFFENGNAQQQQKYPQGFPWRK</sequence>
<protein>
    <submittedName>
        <fullName evidence="2">Glyco_tranf_GTA_type domain containing protein</fullName>
    </submittedName>
</protein>
<dbReference type="InterPro" id="IPR029044">
    <property type="entry name" value="Nucleotide-diphossugar_trans"/>
</dbReference>
<dbReference type="Gene3D" id="3.90.550.10">
    <property type="entry name" value="Spore Coat Polysaccharide Biosynthesis Protein SpsA, Chain A"/>
    <property type="match status" value="1"/>
</dbReference>